<feature type="binding site" evidence="14">
    <location>
        <position position="379"/>
    </location>
    <ligand>
        <name>Zn(2+)</name>
        <dbReference type="ChEBI" id="CHEBI:29105"/>
        <label>2</label>
    </ligand>
</feature>
<evidence type="ECO:0000256" key="7">
    <source>
        <dbReference type="ARBA" id="ARBA00022801"/>
    </source>
</evidence>
<comment type="cofactor">
    <cofactor evidence="14">
        <name>Zn(2+)</name>
        <dbReference type="ChEBI" id="CHEBI:29105"/>
    </cofactor>
    <text evidence="14">Binds 2 Zn(2+) ions.</text>
</comment>
<dbReference type="PANTHER" id="PTHR11596">
    <property type="entry name" value="ALKALINE PHOSPHATASE"/>
    <property type="match status" value="1"/>
</dbReference>
<dbReference type="GeneID" id="107217236"/>
<evidence type="ECO:0000256" key="17">
    <source>
        <dbReference type="SAM" id="SignalP"/>
    </source>
</evidence>
<dbReference type="InterPro" id="IPR001952">
    <property type="entry name" value="Alkaline_phosphatase"/>
</dbReference>
<evidence type="ECO:0000256" key="16">
    <source>
        <dbReference type="RuleBase" id="RU003947"/>
    </source>
</evidence>
<comment type="catalytic activity">
    <reaction evidence="16">
        <text>a phosphate monoester + H2O = an alcohol + phosphate</text>
        <dbReference type="Rhea" id="RHEA:15017"/>
        <dbReference type="ChEBI" id="CHEBI:15377"/>
        <dbReference type="ChEBI" id="CHEBI:30879"/>
        <dbReference type="ChEBI" id="CHEBI:43474"/>
        <dbReference type="ChEBI" id="CHEBI:67140"/>
        <dbReference type="EC" id="3.1.3.1"/>
    </reaction>
</comment>
<evidence type="ECO:0000256" key="12">
    <source>
        <dbReference type="ARBA" id="ARBA00023288"/>
    </source>
</evidence>
<keyword evidence="6 14" id="KW-0479">Metal-binding</keyword>
<name>A0A6J0B7J4_NEOLC</name>
<dbReference type="KEGG" id="nlo:107217236"/>
<evidence type="ECO:0000256" key="13">
    <source>
        <dbReference type="PIRSR" id="PIRSR601952-1"/>
    </source>
</evidence>
<keyword evidence="11" id="KW-0325">Glycoprotein</keyword>
<feature type="binding site" evidence="14">
    <location>
        <position position="492"/>
    </location>
    <ligand>
        <name>Zn(2+)</name>
        <dbReference type="ChEBI" id="CHEBI:29105"/>
        <label>2</label>
    </ligand>
</feature>
<organism evidence="19">
    <name type="scientific">Neodiprion lecontei</name>
    <name type="common">Redheaded pine sawfly</name>
    <dbReference type="NCBI Taxonomy" id="441921"/>
    <lineage>
        <taxon>Eukaryota</taxon>
        <taxon>Metazoa</taxon>
        <taxon>Ecdysozoa</taxon>
        <taxon>Arthropoda</taxon>
        <taxon>Hexapoda</taxon>
        <taxon>Insecta</taxon>
        <taxon>Pterygota</taxon>
        <taxon>Neoptera</taxon>
        <taxon>Endopterygota</taxon>
        <taxon>Hymenoptera</taxon>
        <taxon>Tenthredinoidea</taxon>
        <taxon>Diprionidae</taxon>
        <taxon>Diprioninae</taxon>
        <taxon>Neodiprion</taxon>
    </lineage>
</organism>
<feature type="binding site" evidence="14">
    <location>
        <position position="375"/>
    </location>
    <ligand>
        <name>Zn(2+)</name>
        <dbReference type="ChEBI" id="CHEBI:29105"/>
        <label>2</label>
    </ligand>
</feature>
<keyword evidence="12" id="KW-0449">Lipoprotein</keyword>
<evidence type="ECO:0000256" key="8">
    <source>
        <dbReference type="ARBA" id="ARBA00022833"/>
    </source>
</evidence>
<keyword evidence="7 16" id="KW-0378">Hydrolase</keyword>
<feature type="binding site" evidence="14">
    <location>
        <position position="416"/>
    </location>
    <ligand>
        <name>Zn(2+)</name>
        <dbReference type="ChEBI" id="CHEBI:29105"/>
        <label>2</label>
    </ligand>
</feature>
<dbReference type="GO" id="GO:0098552">
    <property type="term" value="C:side of membrane"/>
    <property type="evidence" value="ECO:0007669"/>
    <property type="project" value="UniProtKB-KW"/>
</dbReference>
<dbReference type="InterPro" id="IPR018299">
    <property type="entry name" value="Alkaline_phosphatase_AS"/>
</dbReference>
<reference evidence="19" key="1">
    <citation type="submission" date="2025-08" db="UniProtKB">
        <authorList>
            <consortium name="RefSeq"/>
        </authorList>
    </citation>
    <scope>IDENTIFICATION</scope>
    <source>
        <tissue evidence="19">Thorax and Abdomen</tissue>
    </source>
</reference>
<dbReference type="AlphaFoldDB" id="A0A6J0B7J4"/>
<dbReference type="Proteomes" id="UP000829291">
    <property type="component" value="Chromosome 5"/>
</dbReference>
<keyword evidence="4" id="KW-1003">Cell membrane</keyword>
<keyword evidence="5" id="KW-0336">GPI-anchor</keyword>
<evidence type="ECO:0000256" key="2">
    <source>
        <dbReference type="ARBA" id="ARBA00005984"/>
    </source>
</evidence>
<dbReference type="GO" id="GO:0046872">
    <property type="term" value="F:metal ion binding"/>
    <property type="evidence" value="ECO:0007669"/>
    <property type="project" value="UniProtKB-KW"/>
</dbReference>
<sequence>MKPLLHFFLLAVSVAAVAGRPSLTSEEAEESRWHPNSLEKLDRSERSLGKLGVADLSNETTTAYWYNDGQTALKSKAKNRLNTNKAKNVIMFLGDGMSIPTLMAARTYLGQLHGYSGEEHSLHWETFPFTGFSKTYNLNRQVADSASTATAYLCGVKTNNGQLGVNGIVTRGDCEASTDTDNHVSSIAEWALNEGKSAGIVTTTRVTHASPAGAYAHTSERNWETDADVTDDGYNPTVCKDIATQLVTEYPGKDFQVVLGGGRRTFLPNSTVDDEGSYGYREDGVDLIETWKQNKADRNSSYSYVWNRSGLRNVIDNPDDVDYVLGLFESSHCQYHLESTPETEPTLAEMTEAAIKILRKNDNGYFLFVEGGRIDHAHHSSYAHLALDETVEMAAAVRLADQLTEESDTLIVVTSDHAHVMSISGYPSRGNDILGVADISGVDNLPYTTLSYANGPGYKTPSNSTRYDISDDDLTLVRYEYAATVPLSSETHGGDDVAIFARGPWSHLFSGTLEQSSIAHFMAYAACIGTGLTACT</sequence>
<keyword evidence="17" id="KW-0732">Signal</keyword>
<accession>A0A6J0B7J4</accession>
<gene>
    <name evidence="19" type="primary">LOC107217236</name>
</gene>
<dbReference type="OrthoDB" id="5818554at2759"/>
<evidence type="ECO:0000256" key="1">
    <source>
        <dbReference type="ARBA" id="ARBA00004609"/>
    </source>
</evidence>
<evidence type="ECO:0000256" key="11">
    <source>
        <dbReference type="ARBA" id="ARBA00023180"/>
    </source>
</evidence>
<evidence type="ECO:0000256" key="10">
    <source>
        <dbReference type="ARBA" id="ARBA00023136"/>
    </source>
</evidence>
<evidence type="ECO:0000256" key="3">
    <source>
        <dbReference type="ARBA" id="ARBA00012647"/>
    </source>
</evidence>
<feature type="binding site" evidence="14">
    <location>
        <position position="210"/>
    </location>
    <ligand>
        <name>Mg(2+)</name>
        <dbReference type="ChEBI" id="CHEBI:18420"/>
    </ligand>
</feature>
<keyword evidence="10" id="KW-0472">Membrane</keyword>
<protein>
    <recommendedName>
        <fullName evidence="3 16">Alkaline phosphatase</fullName>
        <ecNumber evidence="3 16">3.1.3.1</ecNumber>
    </recommendedName>
</protein>
<dbReference type="PANTHER" id="PTHR11596:SF91">
    <property type="entry name" value="ALKALINE PHOSPHATASE-RELATED"/>
    <property type="match status" value="1"/>
</dbReference>
<dbReference type="PRINTS" id="PR00113">
    <property type="entry name" value="ALKPHPHTASE"/>
</dbReference>
<dbReference type="SMART" id="SM00098">
    <property type="entry name" value="alkPPc"/>
    <property type="match status" value="1"/>
</dbReference>
<dbReference type="Gene3D" id="3.40.720.10">
    <property type="entry name" value="Alkaline Phosphatase, subunit A"/>
    <property type="match status" value="1"/>
</dbReference>
<keyword evidence="8 14" id="KW-0862">Zinc</keyword>
<evidence type="ECO:0000256" key="6">
    <source>
        <dbReference type="ARBA" id="ARBA00022723"/>
    </source>
</evidence>
<feature type="binding site" evidence="14">
    <location>
        <position position="95"/>
    </location>
    <ligand>
        <name>Zn(2+)</name>
        <dbReference type="ChEBI" id="CHEBI:29105"/>
        <label>2</label>
    </ligand>
</feature>
<dbReference type="FunFam" id="3.40.720.10:FF:000008">
    <property type="entry name" value="Alkaline phosphatase"/>
    <property type="match status" value="1"/>
</dbReference>
<feature type="chain" id="PRO_5027112202" description="Alkaline phosphatase" evidence="17">
    <location>
        <begin position="20"/>
        <end position="536"/>
    </location>
</feature>
<keyword evidence="9 14" id="KW-0460">Magnesium</keyword>
<proteinExistence type="inferred from homology"/>
<feature type="signal peptide" evidence="17">
    <location>
        <begin position="1"/>
        <end position="19"/>
    </location>
</feature>
<dbReference type="FunCoup" id="A0A6J0B7J4">
    <property type="interactions" value="113"/>
</dbReference>
<dbReference type="SUPFAM" id="SSF53649">
    <property type="entry name" value="Alkaline phosphatase-like"/>
    <property type="match status" value="1"/>
</dbReference>
<evidence type="ECO:0000256" key="15">
    <source>
        <dbReference type="RuleBase" id="RU003946"/>
    </source>
</evidence>
<dbReference type="InParanoid" id="A0A6J0B7J4"/>
<dbReference type="InterPro" id="IPR017850">
    <property type="entry name" value="Alkaline_phosphatase_core_sf"/>
</dbReference>
<dbReference type="RefSeq" id="XP_015510141.1">
    <property type="nucleotide sequence ID" value="XM_015654655.2"/>
</dbReference>
<dbReference type="GO" id="GO:0005886">
    <property type="term" value="C:plasma membrane"/>
    <property type="evidence" value="ECO:0007669"/>
    <property type="project" value="UniProtKB-SubCell"/>
</dbReference>
<feature type="binding site" evidence="14">
    <location>
        <position position="417"/>
    </location>
    <ligand>
        <name>Zn(2+)</name>
        <dbReference type="ChEBI" id="CHEBI:29105"/>
        <label>2</label>
    </ligand>
</feature>
<dbReference type="CDD" id="cd16012">
    <property type="entry name" value="ALP"/>
    <property type="match status" value="1"/>
</dbReference>
<feature type="active site" description="Phosphoserine intermediate" evidence="13">
    <location>
        <position position="145"/>
    </location>
</feature>
<feature type="binding site" evidence="14">
    <location>
        <position position="95"/>
    </location>
    <ligand>
        <name>Mg(2+)</name>
        <dbReference type="ChEBI" id="CHEBI:18420"/>
    </ligand>
</feature>
<dbReference type="PROSITE" id="PS00123">
    <property type="entry name" value="ALKALINE_PHOSPHATASE"/>
    <property type="match status" value="1"/>
</dbReference>
<evidence type="ECO:0000256" key="14">
    <source>
        <dbReference type="PIRSR" id="PIRSR601952-2"/>
    </source>
</evidence>
<evidence type="ECO:0000256" key="9">
    <source>
        <dbReference type="ARBA" id="ARBA00022842"/>
    </source>
</evidence>
<evidence type="ECO:0000256" key="5">
    <source>
        <dbReference type="ARBA" id="ARBA00022622"/>
    </source>
</evidence>
<evidence type="ECO:0000313" key="19">
    <source>
        <dbReference type="RefSeq" id="XP_015510141.1"/>
    </source>
</evidence>
<evidence type="ECO:0000313" key="18">
    <source>
        <dbReference type="Proteomes" id="UP000829291"/>
    </source>
</evidence>
<dbReference type="EC" id="3.1.3.1" evidence="3 16"/>
<feature type="binding site" evidence="14">
    <location>
        <position position="208"/>
    </location>
    <ligand>
        <name>Mg(2+)</name>
        <dbReference type="ChEBI" id="CHEBI:18420"/>
    </ligand>
</feature>
<dbReference type="Pfam" id="PF00245">
    <property type="entry name" value="Alk_phosphatase"/>
    <property type="match status" value="1"/>
</dbReference>
<comment type="subcellular location">
    <subcellularLocation>
        <location evidence="1">Cell membrane</location>
        <topology evidence="1">Lipid-anchor</topology>
        <topology evidence="1">GPI-anchor</topology>
    </subcellularLocation>
</comment>
<feature type="binding site" evidence="14">
    <location>
        <position position="370"/>
    </location>
    <ligand>
        <name>Mg(2+)</name>
        <dbReference type="ChEBI" id="CHEBI:18420"/>
    </ligand>
</feature>
<comment type="cofactor">
    <cofactor evidence="14">
        <name>Mg(2+)</name>
        <dbReference type="ChEBI" id="CHEBI:18420"/>
    </cofactor>
    <text evidence="14">Binds 1 Mg(2+) ion.</text>
</comment>
<evidence type="ECO:0000256" key="4">
    <source>
        <dbReference type="ARBA" id="ARBA00022475"/>
    </source>
</evidence>
<keyword evidence="18" id="KW-1185">Reference proteome</keyword>
<comment type="similarity">
    <text evidence="2 15">Belongs to the alkaline phosphatase family.</text>
</comment>
<dbReference type="GO" id="GO:0004035">
    <property type="term" value="F:alkaline phosphatase activity"/>
    <property type="evidence" value="ECO:0007669"/>
    <property type="project" value="UniProtKB-EC"/>
</dbReference>